<protein>
    <submittedName>
        <fullName evidence="1">Uncharacterized protein</fullName>
    </submittedName>
</protein>
<accession>A0ACC2IKV5</accession>
<sequence>MGPNPATCHSSNDAIMLRGLHTTSRLHFDNVEELNVMESGGKNEYVDNHIFDGERASARPMEAVSARIIMFAAKN</sequence>
<proteinExistence type="predicted"/>
<keyword evidence="2" id="KW-1185">Reference proteome</keyword>
<evidence type="ECO:0000313" key="2">
    <source>
        <dbReference type="Proteomes" id="UP001153331"/>
    </source>
</evidence>
<evidence type="ECO:0000313" key="1">
    <source>
        <dbReference type="EMBL" id="KAJ8115820.1"/>
    </source>
</evidence>
<organism evidence="1 2">
    <name type="scientific">Boeremia exigua</name>
    <dbReference type="NCBI Taxonomy" id="749465"/>
    <lineage>
        <taxon>Eukaryota</taxon>
        <taxon>Fungi</taxon>
        <taxon>Dikarya</taxon>
        <taxon>Ascomycota</taxon>
        <taxon>Pezizomycotina</taxon>
        <taxon>Dothideomycetes</taxon>
        <taxon>Pleosporomycetidae</taxon>
        <taxon>Pleosporales</taxon>
        <taxon>Pleosporineae</taxon>
        <taxon>Didymellaceae</taxon>
        <taxon>Boeremia</taxon>
    </lineage>
</organism>
<gene>
    <name evidence="1" type="ORF">OPT61_g2623</name>
</gene>
<dbReference type="Proteomes" id="UP001153331">
    <property type="component" value="Unassembled WGS sequence"/>
</dbReference>
<dbReference type="EMBL" id="JAPHNI010000121">
    <property type="protein sequence ID" value="KAJ8115820.1"/>
    <property type="molecule type" value="Genomic_DNA"/>
</dbReference>
<name>A0ACC2IKV5_9PLEO</name>
<comment type="caution">
    <text evidence="1">The sequence shown here is derived from an EMBL/GenBank/DDBJ whole genome shotgun (WGS) entry which is preliminary data.</text>
</comment>
<reference evidence="1" key="1">
    <citation type="submission" date="2022-11" db="EMBL/GenBank/DDBJ databases">
        <title>Genome Sequence of Boeremia exigua.</title>
        <authorList>
            <person name="Buettner E."/>
        </authorList>
    </citation>
    <scope>NUCLEOTIDE SEQUENCE</scope>
    <source>
        <strain evidence="1">CU02</strain>
    </source>
</reference>